<organism evidence="2 3">
    <name type="scientific">Nocardia tengchongensis</name>
    <dbReference type="NCBI Taxonomy" id="2055889"/>
    <lineage>
        <taxon>Bacteria</taxon>
        <taxon>Bacillati</taxon>
        <taxon>Actinomycetota</taxon>
        <taxon>Actinomycetes</taxon>
        <taxon>Mycobacteriales</taxon>
        <taxon>Nocardiaceae</taxon>
        <taxon>Nocardia</taxon>
    </lineage>
</organism>
<proteinExistence type="predicted"/>
<protein>
    <recommendedName>
        <fullName evidence="1">Alpha/beta hydrolase domain-containing protein</fullName>
    </recommendedName>
</protein>
<gene>
    <name evidence="2" type="ORF">KHQ06_16570</name>
</gene>
<reference evidence="2 3" key="1">
    <citation type="submission" date="2021-04" db="EMBL/GenBank/DDBJ databases">
        <title>Nocardia tengchongensis.</title>
        <authorList>
            <person name="Zhuang k."/>
            <person name="Ran Y."/>
            <person name="Li W."/>
        </authorList>
    </citation>
    <scope>NUCLEOTIDE SEQUENCE [LARGE SCALE GENOMIC DNA]</scope>
    <source>
        <strain evidence="2 3">CFH S0057</strain>
    </source>
</reference>
<feature type="domain" description="Alpha/beta hydrolase" evidence="1">
    <location>
        <begin position="12"/>
        <end position="438"/>
    </location>
</feature>
<name>A0ABX8CWE9_9NOCA</name>
<evidence type="ECO:0000313" key="3">
    <source>
        <dbReference type="Proteomes" id="UP000683310"/>
    </source>
</evidence>
<evidence type="ECO:0000259" key="1">
    <source>
        <dbReference type="Pfam" id="PF20091"/>
    </source>
</evidence>
<evidence type="ECO:0000313" key="2">
    <source>
        <dbReference type="EMBL" id="QVI24236.1"/>
    </source>
</evidence>
<keyword evidence="3" id="KW-1185">Reference proteome</keyword>
<dbReference type="EMBL" id="CP074371">
    <property type="protein sequence ID" value="QVI24236.1"/>
    <property type="molecule type" value="Genomic_DNA"/>
</dbReference>
<dbReference type="InterPro" id="IPR045394">
    <property type="entry name" value="Abhydrolase_dom"/>
</dbReference>
<dbReference type="Proteomes" id="UP000683310">
    <property type="component" value="Chromosome"/>
</dbReference>
<accession>A0ABX8CWE9</accession>
<dbReference type="Pfam" id="PF20091">
    <property type="entry name" value="Abhydrolase_10"/>
    <property type="match status" value="1"/>
</dbReference>
<sequence length="462" mass="48964">MELSGPVAGPFRLISTFFSLTDVGYVAEEYFLSGMAASYRLTGPAGNDGEWATEAGGGAPFTTRLVVYRPIEGYRGTAVVEWLNASSGADTPPIWLLAHRHLTRARIAWIGVSAQYAPIHGGGGMAERDDTWNSVRRPSLKQVDPVRYAELSHPGDAYCYDIYRQAGELVRELVRGTRQVLAAGQSQSAAMLVTYVNAIAPHGSPYDAYLIDGRPGLPASLSGRVGSVALNGGTRVRADSTAPVLTLQTETDVVGFMRSIDSRQPDSDRFRLWELPGAAHVDSYSVGASFTDSGTLTAAELAELMAPRRDPLGADFPEPINSGPQHHYVLQRAIAALSEWVEGGPAPARADRLSVSAGELVLDDHGNALGGVRTPWLDVPLAVLSGLGQEGGGPAIMFGCTRPLPGPTPDNYLGAFRAATDEAVAAGFLLAEDVPEILAMAVANQALSEQGRIPPATHHSSR</sequence>